<proteinExistence type="predicted"/>
<dbReference type="PATRIC" id="fig|1239307.3.peg.907"/>
<gene>
    <name evidence="2" type="ORF">Sant_0845</name>
</gene>
<dbReference type="HOGENOM" id="CLU_013985_1_2_6"/>
<accession>W0HUX1</accession>
<reference evidence="2 3" key="1">
    <citation type="journal article" date="2014" name="Genome Biol. Evol.">
        <title>Genome degeneration and adaptation in a nascent stage of symbiosis.</title>
        <authorList>
            <person name="Oakeson K.F."/>
            <person name="Gil R."/>
            <person name="Clayton A.L."/>
            <person name="Dunn D.M."/>
            <person name="von Niederhausern A.C."/>
            <person name="Hamil C."/>
            <person name="Aoyagi A."/>
            <person name="Duval B."/>
            <person name="Baca A."/>
            <person name="Silva F.J."/>
            <person name="Vallier A."/>
            <person name="Jackson D.G."/>
            <person name="Latorre A."/>
            <person name="Weiss R.B."/>
            <person name="Heddi A."/>
            <person name="Moya A."/>
            <person name="Dale C."/>
        </authorList>
    </citation>
    <scope>NUCLEOTIDE SEQUENCE [LARGE SCALE GENOMIC DNA]</scope>
    <source>
        <strain evidence="2 3">HS1</strain>
    </source>
</reference>
<evidence type="ECO:0000313" key="2">
    <source>
        <dbReference type="EMBL" id="AHF75928.1"/>
    </source>
</evidence>
<dbReference type="AlphaFoldDB" id="W0HUX1"/>
<keyword evidence="3" id="KW-1185">Reference proteome</keyword>
<dbReference type="InterPro" id="IPR016181">
    <property type="entry name" value="Acyl_CoA_acyltransferase"/>
</dbReference>
<dbReference type="FunFam" id="3.40.630.30:FF:000047">
    <property type="entry name" value="Acetyltransferase, GNAT family"/>
    <property type="match status" value="1"/>
</dbReference>
<dbReference type="PANTHER" id="PTHR43441:SF2">
    <property type="entry name" value="FAMILY ACETYLTRANSFERASE, PUTATIVE (AFU_ORTHOLOGUE AFUA_7G00850)-RELATED"/>
    <property type="match status" value="1"/>
</dbReference>
<dbReference type="GO" id="GO:0005737">
    <property type="term" value="C:cytoplasm"/>
    <property type="evidence" value="ECO:0007669"/>
    <property type="project" value="TreeGrafter"/>
</dbReference>
<dbReference type="RefSeq" id="WP_025421062.1">
    <property type="nucleotide sequence ID" value="NZ_CP006569.1"/>
</dbReference>
<name>W0HUX1_9GAMM</name>
<dbReference type="InterPro" id="IPR000182">
    <property type="entry name" value="GNAT_dom"/>
</dbReference>
<dbReference type="EMBL" id="CP006569">
    <property type="protein sequence ID" value="AHF75928.1"/>
    <property type="molecule type" value="Genomic_DNA"/>
</dbReference>
<evidence type="ECO:0000313" key="3">
    <source>
        <dbReference type="Proteomes" id="UP000019028"/>
    </source>
</evidence>
<dbReference type="SUPFAM" id="SSF55729">
    <property type="entry name" value="Acyl-CoA N-acyltransferases (Nat)"/>
    <property type="match status" value="1"/>
</dbReference>
<keyword evidence="2" id="KW-0808">Transferase</keyword>
<dbReference type="PROSITE" id="PS51186">
    <property type="entry name" value="GNAT"/>
    <property type="match status" value="1"/>
</dbReference>
<dbReference type="PANTHER" id="PTHR43441">
    <property type="entry name" value="RIBOSOMAL-PROTEIN-SERINE ACETYLTRANSFERASE"/>
    <property type="match status" value="1"/>
</dbReference>
<dbReference type="OrthoDB" id="5295305at2"/>
<dbReference type="Pfam" id="PF13302">
    <property type="entry name" value="Acetyltransf_3"/>
    <property type="match status" value="1"/>
</dbReference>
<dbReference type="InterPro" id="IPR051908">
    <property type="entry name" value="Ribosomal_N-acetyltransferase"/>
</dbReference>
<dbReference type="KEGG" id="sod:Sant_0845"/>
<dbReference type="Gene3D" id="3.40.630.30">
    <property type="match status" value="1"/>
</dbReference>
<dbReference type="GO" id="GO:1990189">
    <property type="term" value="F:protein N-terminal-serine acetyltransferase activity"/>
    <property type="evidence" value="ECO:0007669"/>
    <property type="project" value="TreeGrafter"/>
</dbReference>
<evidence type="ECO:0000259" key="1">
    <source>
        <dbReference type="PROSITE" id="PS51186"/>
    </source>
</evidence>
<dbReference type="GO" id="GO:0008999">
    <property type="term" value="F:protein-N-terminal-alanine acetyltransferase activity"/>
    <property type="evidence" value="ECO:0007669"/>
    <property type="project" value="TreeGrafter"/>
</dbReference>
<protein>
    <submittedName>
        <fullName evidence="2">GCN5-related N-acetyltransferase</fullName>
    </submittedName>
</protein>
<organism evidence="2 3">
    <name type="scientific">Sodalis praecaptivus</name>
    <dbReference type="NCBI Taxonomy" id="1239307"/>
    <lineage>
        <taxon>Bacteria</taxon>
        <taxon>Pseudomonadati</taxon>
        <taxon>Pseudomonadota</taxon>
        <taxon>Gammaproteobacteria</taxon>
        <taxon>Enterobacterales</taxon>
        <taxon>Bruguierivoracaceae</taxon>
        <taxon>Sodalis</taxon>
    </lineage>
</organism>
<feature type="domain" description="N-acetyltransferase" evidence="1">
    <location>
        <begin position="34"/>
        <end position="191"/>
    </location>
</feature>
<sequence>MPAYNEYDQPIGDALCAWQARPQPQRVVLTGRSCRLEPLTAAHFDTLYDAWAQAEDGRDWTYLPVERPASRQACRVWLTALAASEDPLFFTVVDRDGDRAVGTVALMRIAPAHGVAEIGWVNWSRGMRRSRMGTEAIALLLAYLFDTLGYRRCEWKCDSLNAPSRQAARRLGFCYEGTFRQAIVTKGRNRDTSWFAIVDADWPAIRAAYTAWLANDNVDANGGQRRALGEFMPA</sequence>
<dbReference type="Proteomes" id="UP000019028">
    <property type="component" value="Chromosome"/>
</dbReference>